<protein>
    <submittedName>
        <fullName evidence="3">Uncharacterized protein</fullName>
    </submittedName>
</protein>
<evidence type="ECO:0000313" key="3">
    <source>
        <dbReference type="EMBL" id="CAD2186902.1"/>
    </source>
</evidence>
<evidence type="ECO:0000313" key="4">
    <source>
        <dbReference type="Proteomes" id="UP000580250"/>
    </source>
</evidence>
<evidence type="ECO:0000256" key="1">
    <source>
        <dbReference type="SAM" id="Coils"/>
    </source>
</evidence>
<dbReference type="AlphaFoldDB" id="A0A6V7WIR9"/>
<gene>
    <name evidence="3" type="ORF">MENT_LOCUS39442</name>
</gene>
<accession>A0A6V7WIR9</accession>
<organism evidence="3 4">
    <name type="scientific">Meloidogyne enterolobii</name>
    <name type="common">Root-knot nematode worm</name>
    <name type="synonym">Meloidogyne mayaguensis</name>
    <dbReference type="NCBI Taxonomy" id="390850"/>
    <lineage>
        <taxon>Eukaryota</taxon>
        <taxon>Metazoa</taxon>
        <taxon>Ecdysozoa</taxon>
        <taxon>Nematoda</taxon>
        <taxon>Chromadorea</taxon>
        <taxon>Rhabditida</taxon>
        <taxon>Tylenchina</taxon>
        <taxon>Tylenchomorpha</taxon>
        <taxon>Tylenchoidea</taxon>
        <taxon>Meloidogynidae</taxon>
        <taxon>Meloidogyninae</taxon>
        <taxon>Meloidogyne</taxon>
    </lineage>
</organism>
<proteinExistence type="predicted"/>
<evidence type="ECO:0000256" key="2">
    <source>
        <dbReference type="SAM" id="MobiDB-lite"/>
    </source>
</evidence>
<sequence length="198" mass="22859">MAQSKEIKEILAKLQTIQQQINKLDDKVETLNTADIIEKLENISTTIETTAIKAVEDKERQRSLVLIGLKESTAVRPTERAKADEEEVLRVLDALDVQTLPLAVYRMGNPAKAGPNGRLIKVILPSTSFQRICLAQWKKKRLEIRSMEKWTKLLIRPSLTAEQLRLDKEERDKRRIDWQERNKNNTAGDNVTRRTKNY</sequence>
<name>A0A6V7WIR9_MELEN</name>
<keyword evidence="1" id="KW-0175">Coiled coil</keyword>
<reference evidence="3 4" key="1">
    <citation type="submission" date="2020-08" db="EMBL/GenBank/DDBJ databases">
        <authorList>
            <person name="Koutsovoulos G."/>
            <person name="Danchin GJ E."/>
        </authorList>
    </citation>
    <scope>NUCLEOTIDE SEQUENCE [LARGE SCALE GENOMIC DNA]</scope>
</reference>
<feature type="coiled-coil region" evidence="1">
    <location>
        <begin position="7"/>
        <end position="34"/>
    </location>
</feature>
<dbReference type="OrthoDB" id="5877443at2759"/>
<dbReference type="Proteomes" id="UP000580250">
    <property type="component" value="Unassembled WGS sequence"/>
</dbReference>
<dbReference type="EMBL" id="CAJEWN010000611">
    <property type="protein sequence ID" value="CAD2186902.1"/>
    <property type="molecule type" value="Genomic_DNA"/>
</dbReference>
<feature type="region of interest" description="Disordered" evidence="2">
    <location>
        <begin position="179"/>
        <end position="198"/>
    </location>
</feature>
<comment type="caution">
    <text evidence="3">The sequence shown here is derived from an EMBL/GenBank/DDBJ whole genome shotgun (WGS) entry which is preliminary data.</text>
</comment>